<keyword evidence="2" id="KW-0597">Phosphoprotein</keyword>
<keyword evidence="5" id="KW-1185">Reference proteome</keyword>
<dbReference type="RefSeq" id="WP_192746510.1">
    <property type="nucleotide sequence ID" value="NZ_JADBEJ010000005.1"/>
</dbReference>
<dbReference type="InterPro" id="IPR020806">
    <property type="entry name" value="PKS_PP-bd"/>
</dbReference>
<evidence type="ECO:0000256" key="2">
    <source>
        <dbReference type="ARBA" id="ARBA00022553"/>
    </source>
</evidence>
<dbReference type="InterPro" id="IPR009081">
    <property type="entry name" value="PP-bd_ACP"/>
</dbReference>
<evidence type="ECO:0000256" key="1">
    <source>
        <dbReference type="ARBA" id="ARBA00022450"/>
    </source>
</evidence>
<accession>A0ABR9LHU0</accession>
<keyword evidence="1" id="KW-0596">Phosphopantetheine</keyword>
<dbReference type="SMART" id="SM00823">
    <property type="entry name" value="PKS_PP"/>
    <property type="match status" value="1"/>
</dbReference>
<evidence type="ECO:0000259" key="3">
    <source>
        <dbReference type="PROSITE" id="PS50075"/>
    </source>
</evidence>
<dbReference type="InterPro" id="IPR036736">
    <property type="entry name" value="ACP-like_sf"/>
</dbReference>
<sequence>MSQQVMDRLVTILTGQLDVEETQLTADTEFEELGLDSLVLVELSVILHREFGVEVTDEELAAGRTLGSAAAVVSSRAA</sequence>
<proteinExistence type="predicted"/>
<feature type="domain" description="Carrier" evidence="3">
    <location>
        <begin position="3"/>
        <end position="77"/>
    </location>
</feature>
<gene>
    <name evidence="4" type="ORF">H4W30_007157</name>
</gene>
<dbReference type="PROSITE" id="PS00012">
    <property type="entry name" value="PHOSPHOPANTETHEINE"/>
    <property type="match status" value="1"/>
</dbReference>
<dbReference type="Pfam" id="PF00550">
    <property type="entry name" value="PP-binding"/>
    <property type="match status" value="1"/>
</dbReference>
<dbReference type="Proteomes" id="UP000656548">
    <property type="component" value="Unassembled WGS sequence"/>
</dbReference>
<dbReference type="InterPro" id="IPR006162">
    <property type="entry name" value="Ppantetheine_attach_site"/>
</dbReference>
<name>A0ABR9LHU0_9PSEU</name>
<protein>
    <submittedName>
        <fullName evidence="4">Acyl carrier protein</fullName>
    </submittedName>
</protein>
<evidence type="ECO:0000313" key="4">
    <source>
        <dbReference type="EMBL" id="MBE1580097.1"/>
    </source>
</evidence>
<reference evidence="4 5" key="1">
    <citation type="submission" date="2020-10" db="EMBL/GenBank/DDBJ databases">
        <title>Sequencing the genomes of 1000 actinobacteria strains.</title>
        <authorList>
            <person name="Klenk H.-P."/>
        </authorList>
    </citation>
    <scope>NUCLEOTIDE SEQUENCE [LARGE SCALE GENOMIC DNA]</scope>
    <source>
        <strain evidence="4 5">DSM 46661</strain>
    </source>
</reference>
<organism evidence="4 5">
    <name type="scientific">Amycolatopsis roodepoortensis</name>
    <dbReference type="NCBI Taxonomy" id="700274"/>
    <lineage>
        <taxon>Bacteria</taxon>
        <taxon>Bacillati</taxon>
        <taxon>Actinomycetota</taxon>
        <taxon>Actinomycetes</taxon>
        <taxon>Pseudonocardiales</taxon>
        <taxon>Pseudonocardiaceae</taxon>
        <taxon>Amycolatopsis</taxon>
    </lineage>
</organism>
<dbReference type="Gene3D" id="1.10.1200.10">
    <property type="entry name" value="ACP-like"/>
    <property type="match status" value="1"/>
</dbReference>
<dbReference type="EMBL" id="JADBEJ010000005">
    <property type="protein sequence ID" value="MBE1580097.1"/>
    <property type="molecule type" value="Genomic_DNA"/>
</dbReference>
<comment type="caution">
    <text evidence="4">The sequence shown here is derived from an EMBL/GenBank/DDBJ whole genome shotgun (WGS) entry which is preliminary data.</text>
</comment>
<dbReference type="SUPFAM" id="SSF47336">
    <property type="entry name" value="ACP-like"/>
    <property type="match status" value="1"/>
</dbReference>
<evidence type="ECO:0000313" key="5">
    <source>
        <dbReference type="Proteomes" id="UP000656548"/>
    </source>
</evidence>
<dbReference type="PROSITE" id="PS50075">
    <property type="entry name" value="CARRIER"/>
    <property type="match status" value="1"/>
</dbReference>